<feature type="domain" description="AB hydrolase-1" evidence="1">
    <location>
        <begin position="41"/>
        <end position="283"/>
    </location>
</feature>
<dbReference type="EMBL" id="JH767622">
    <property type="protein sequence ID" value="EON69678.1"/>
    <property type="molecule type" value="Genomic_DNA"/>
</dbReference>
<dbReference type="STRING" id="1168221.R7Z6F5"/>
<accession>R7Z6F5</accession>
<keyword evidence="3" id="KW-1185">Reference proteome</keyword>
<dbReference type="InterPro" id="IPR029058">
    <property type="entry name" value="AB_hydrolase_fold"/>
</dbReference>
<dbReference type="InterPro" id="IPR050266">
    <property type="entry name" value="AB_hydrolase_sf"/>
</dbReference>
<dbReference type="Gene3D" id="3.40.50.1820">
    <property type="entry name" value="alpha/beta hydrolase"/>
    <property type="match status" value="1"/>
</dbReference>
<dbReference type="AlphaFoldDB" id="R7Z6F5"/>
<dbReference type="RefSeq" id="XP_007784995.1">
    <property type="nucleotide sequence ID" value="XM_007786805.1"/>
</dbReference>
<dbReference type="Pfam" id="PF00561">
    <property type="entry name" value="Abhydrolase_1"/>
    <property type="match status" value="1"/>
</dbReference>
<protein>
    <recommendedName>
        <fullName evidence="1">AB hydrolase-1 domain-containing protein</fullName>
    </recommendedName>
</protein>
<evidence type="ECO:0000313" key="3">
    <source>
        <dbReference type="Proteomes" id="UP000016924"/>
    </source>
</evidence>
<name>R7Z6F5_CONA1</name>
<dbReference type="GO" id="GO:0016020">
    <property type="term" value="C:membrane"/>
    <property type="evidence" value="ECO:0007669"/>
    <property type="project" value="TreeGrafter"/>
</dbReference>
<dbReference type="PANTHER" id="PTHR43798">
    <property type="entry name" value="MONOACYLGLYCEROL LIPASE"/>
    <property type="match status" value="1"/>
</dbReference>
<dbReference type="InterPro" id="IPR000073">
    <property type="entry name" value="AB_hydrolase_1"/>
</dbReference>
<dbReference type="GO" id="GO:0046464">
    <property type="term" value="P:acylglycerol catabolic process"/>
    <property type="evidence" value="ECO:0007669"/>
    <property type="project" value="TreeGrafter"/>
</dbReference>
<evidence type="ECO:0000259" key="1">
    <source>
        <dbReference type="Pfam" id="PF00561"/>
    </source>
</evidence>
<proteinExistence type="predicted"/>
<dbReference type="OrthoDB" id="8119704at2759"/>
<organism evidence="2 3">
    <name type="scientific">Coniosporium apollinis (strain CBS 100218)</name>
    <name type="common">Rock-inhabiting black yeast</name>
    <dbReference type="NCBI Taxonomy" id="1168221"/>
    <lineage>
        <taxon>Eukaryota</taxon>
        <taxon>Fungi</taxon>
        <taxon>Dikarya</taxon>
        <taxon>Ascomycota</taxon>
        <taxon>Pezizomycotina</taxon>
        <taxon>Dothideomycetes</taxon>
        <taxon>Dothideomycetes incertae sedis</taxon>
        <taxon>Coniosporium</taxon>
    </lineage>
</organism>
<dbReference type="SUPFAM" id="SSF53474">
    <property type="entry name" value="alpha/beta-Hydrolases"/>
    <property type="match status" value="1"/>
</dbReference>
<sequence length="310" mass="33879">MATQQTATTHYILAANGTRFAHRRLGRATGVPLVMHIHFRANMDFWDPALINALAATRPVILFDQAGVGRSTGSIPTTFQGWADDLIALITALNINEIDLFGFSMGGAAVQMVALTAPSLVRKLVLAGTAASEPSPLVSDLRGIVWPRDVPPSEPIKLLATARTPAEIGRALAYSFFHDTDEGRAGAKAYWGRVSERHVSGEPRLLDLVDADTGGKRQRAAYQDWLKPNPRNSFDRLGELKMPVLVMNGDHDALIPTSRSWEMQARIPNAQLIVYPRAGHGFLYQYAELVAAHVNIFLDVEDYGDATAKL</sequence>
<evidence type="ECO:0000313" key="2">
    <source>
        <dbReference type="EMBL" id="EON69678.1"/>
    </source>
</evidence>
<dbReference type="GeneID" id="19906241"/>
<dbReference type="Proteomes" id="UP000016924">
    <property type="component" value="Unassembled WGS sequence"/>
</dbReference>
<dbReference type="HOGENOM" id="CLU_020336_4_0_1"/>
<dbReference type="eggNOG" id="ENOG502S2TR">
    <property type="taxonomic scope" value="Eukaryota"/>
</dbReference>
<dbReference type="GO" id="GO:0047372">
    <property type="term" value="F:monoacylglycerol lipase activity"/>
    <property type="evidence" value="ECO:0007669"/>
    <property type="project" value="TreeGrafter"/>
</dbReference>
<dbReference type="OMA" id="ENWYALN"/>
<reference evidence="3" key="1">
    <citation type="submission" date="2012-06" db="EMBL/GenBank/DDBJ databases">
        <title>The genome sequence of Coniosporium apollinis CBS 100218.</title>
        <authorList>
            <consortium name="The Broad Institute Genome Sequencing Platform"/>
            <person name="Cuomo C."/>
            <person name="Gorbushina A."/>
            <person name="Noack S."/>
            <person name="Walker B."/>
            <person name="Young S.K."/>
            <person name="Zeng Q."/>
            <person name="Gargeya S."/>
            <person name="Fitzgerald M."/>
            <person name="Haas B."/>
            <person name="Abouelleil A."/>
            <person name="Alvarado L."/>
            <person name="Arachchi H.M."/>
            <person name="Berlin A.M."/>
            <person name="Chapman S.B."/>
            <person name="Goldberg J."/>
            <person name="Griggs A."/>
            <person name="Gujja S."/>
            <person name="Hansen M."/>
            <person name="Howarth C."/>
            <person name="Imamovic A."/>
            <person name="Larimer J."/>
            <person name="McCowan C."/>
            <person name="Montmayeur A."/>
            <person name="Murphy C."/>
            <person name="Neiman D."/>
            <person name="Pearson M."/>
            <person name="Priest M."/>
            <person name="Roberts A."/>
            <person name="Saif S."/>
            <person name="Shea T."/>
            <person name="Sisk P."/>
            <person name="Sykes S."/>
            <person name="Wortman J."/>
            <person name="Nusbaum C."/>
            <person name="Birren B."/>
        </authorList>
    </citation>
    <scope>NUCLEOTIDE SEQUENCE [LARGE SCALE GENOMIC DNA]</scope>
    <source>
        <strain evidence="3">CBS 100218</strain>
    </source>
</reference>
<dbReference type="PANTHER" id="PTHR43798:SF5">
    <property type="entry name" value="MONOACYLGLYCEROL LIPASE ABHD6"/>
    <property type="match status" value="1"/>
</dbReference>
<gene>
    <name evidence="2" type="ORF">W97_08930</name>
</gene>